<dbReference type="KEGG" id="rgu:A4W93_20860"/>
<dbReference type="AlphaFoldDB" id="A0A1W6LD57"/>
<evidence type="ECO:0000256" key="1">
    <source>
        <dbReference type="SAM" id="MobiDB-lite"/>
    </source>
</evidence>
<reference evidence="3 4" key="1">
    <citation type="submission" date="2016-04" db="EMBL/GenBank/DDBJ databases">
        <title>Complete genome sequence of natural rubber-degrading, novel Gram-negative bacterium, Rhizobacter gummiphilus strain NS21.</title>
        <authorList>
            <person name="Tabata M."/>
            <person name="Kasai D."/>
            <person name="Fukuda M."/>
        </authorList>
    </citation>
    <scope>NUCLEOTIDE SEQUENCE [LARGE SCALE GENOMIC DNA]</scope>
    <source>
        <strain evidence="3 4">NS21</strain>
    </source>
</reference>
<organism evidence="3 4">
    <name type="scientific">Piscinibacter gummiphilus</name>
    <dbReference type="NCBI Taxonomy" id="946333"/>
    <lineage>
        <taxon>Bacteria</taxon>
        <taxon>Pseudomonadati</taxon>
        <taxon>Pseudomonadota</taxon>
        <taxon>Betaproteobacteria</taxon>
        <taxon>Burkholderiales</taxon>
        <taxon>Sphaerotilaceae</taxon>
        <taxon>Piscinibacter</taxon>
    </lineage>
</organism>
<feature type="chain" id="PRO_5030036964" evidence="2">
    <location>
        <begin position="22"/>
        <end position="95"/>
    </location>
</feature>
<dbReference type="EMBL" id="CP015118">
    <property type="protein sequence ID" value="ARN22153.1"/>
    <property type="molecule type" value="Genomic_DNA"/>
</dbReference>
<dbReference type="STRING" id="946333.A4W93_20860"/>
<evidence type="ECO:0000313" key="3">
    <source>
        <dbReference type="EMBL" id="ARN22153.1"/>
    </source>
</evidence>
<evidence type="ECO:0000313" key="4">
    <source>
        <dbReference type="Proteomes" id="UP000193427"/>
    </source>
</evidence>
<sequence>MHPLAPLFLAVAALVAQPVLAQSSPAPITGDKMPTADQLPPKPAKADRKSERVKAREARRPEAEAAAKNQDYSGGVYDPAGKPKPKPKAKAASAP</sequence>
<keyword evidence="2" id="KW-0732">Signal</keyword>
<name>A0A1W6LD57_9BURK</name>
<evidence type="ECO:0000256" key="2">
    <source>
        <dbReference type="SAM" id="SignalP"/>
    </source>
</evidence>
<feature type="region of interest" description="Disordered" evidence="1">
    <location>
        <begin position="24"/>
        <end position="95"/>
    </location>
</feature>
<dbReference type="Proteomes" id="UP000193427">
    <property type="component" value="Chromosome"/>
</dbReference>
<feature type="compositionally biased region" description="Basic and acidic residues" evidence="1">
    <location>
        <begin position="44"/>
        <end position="65"/>
    </location>
</feature>
<gene>
    <name evidence="3" type="ORF">A4W93_20860</name>
</gene>
<keyword evidence="4" id="KW-1185">Reference proteome</keyword>
<protein>
    <submittedName>
        <fullName evidence="3">Uncharacterized protein</fullName>
    </submittedName>
</protein>
<feature type="signal peptide" evidence="2">
    <location>
        <begin position="1"/>
        <end position="21"/>
    </location>
</feature>
<proteinExistence type="predicted"/>
<accession>A0A1W6LD57</accession>